<dbReference type="OrthoDB" id="4827277at2"/>
<name>F8A099_CELGA</name>
<accession>F8A099</accession>
<dbReference type="eggNOG" id="ENOG50338XQ">
    <property type="taxonomic scope" value="Bacteria"/>
</dbReference>
<organism evidence="1 2">
    <name type="scientific">Cellulomonas gilvus (strain ATCC 13127 / NRRL B-14078)</name>
    <name type="common">Cellvibrio gilvus</name>
    <dbReference type="NCBI Taxonomy" id="593907"/>
    <lineage>
        <taxon>Bacteria</taxon>
        <taxon>Bacillati</taxon>
        <taxon>Actinomycetota</taxon>
        <taxon>Actinomycetes</taxon>
        <taxon>Micrococcales</taxon>
        <taxon>Cellulomonadaceae</taxon>
        <taxon>Cellulomonas</taxon>
    </lineage>
</organism>
<proteinExistence type="predicted"/>
<evidence type="ECO:0000313" key="2">
    <source>
        <dbReference type="Proteomes" id="UP000000485"/>
    </source>
</evidence>
<evidence type="ECO:0000313" key="1">
    <source>
        <dbReference type="EMBL" id="AEI12663.1"/>
    </source>
</evidence>
<keyword evidence="1" id="KW-0808">Transferase</keyword>
<reference evidence="2" key="1">
    <citation type="submission" date="2011-04" db="EMBL/GenBank/DDBJ databases">
        <title>Complete sequence of Cellvibrio gilvus ATCC 13127.</title>
        <authorList>
            <person name="Lucas S."/>
            <person name="Han J."/>
            <person name="Lapidus A."/>
            <person name="Cheng J.-F."/>
            <person name="Goodwin L."/>
            <person name="Pitluck S."/>
            <person name="Peters L."/>
            <person name="Munk A."/>
            <person name="Detter J.C."/>
            <person name="Han C."/>
            <person name="Tapia R."/>
            <person name="Land M."/>
            <person name="Hauser L."/>
            <person name="Kyrpides N."/>
            <person name="Ivanova N."/>
            <person name="Ovchinnikova G."/>
            <person name="Pagani I."/>
            <person name="Mead D."/>
            <person name="Brumm P."/>
            <person name="Woyke T."/>
        </authorList>
    </citation>
    <scope>NUCLEOTIDE SEQUENCE [LARGE SCALE GENOMIC DNA]</scope>
    <source>
        <strain evidence="2">ATCC 13127 / NRRL B-14078</strain>
    </source>
</reference>
<dbReference type="EMBL" id="CP002665">
    <property type="protein sequence ID" value="AEI12663.1"/>
    <property type="molecule type" value="Genomic_DNA"/>
</dbReference>
<dbReference type="AlphaFoldDB" id="F8A099"/>
<dbReference type="STRING" id="593907.Celgi_2163"/>
<dbReference type="Proteomes" id="UP000000485">
    <property type="component" value="Chromosome"/>
</dbReference>
<dbReference type="HOGENOM" id="CLU_1640750_0_0_11"/>
<dbReference type="RefSeq" id="WP_013884181.1">
    <property type="nucleotide sequence ID" value="NC_015671.1"/>
</dbReference>
<sequence length="161" mass="17525">MTPLEYRAAVESRMVAAGYQIQQSDAYGLIGYRKEFKLRWMASTLHLLVHVTAVPQVTGQGLMEHTQAALEHAKATRGEMRGLQSGVAVITAAVGETADEAAHDYARREIVKGFAAFAWPTVVDLGAGVRTSHVGRPVIGAVFTPWMRQQIETVLPQPGEL</sequence>
<dbReference type="GO" id="GO:0016740">
    <property type="term" value="F:transferase activity"/>
    <property type="evidence" value="ECO:0007669"/>
    <property type="project" value="UniProtKB-KW"/>
</dbReference>
<protein>
    <submittedName>
        <fullName evidence="1">Putative levansucrase (Beta-D-fructofuranosyl transferase) (Sucrose 6-fructosyl transferase)</fullName>
    </submittedName>
</protein>
<dbReference type="KEGG" id="cga:Celgi_2163"/>
<gene>
    <name evidence="1" type="ordered locus">Celgi_2163</name>
</gene>
<keyword evidence="2" id="KW-1185">Reference proteome</keyword>